<proteinExistence type="predicted"/>
<feature type="domain" description="Reticulon" evidence="7">
    <location>
        <begin position="25"/>
        <end position="148"/>
    </location>
</feature>
<name>L1LF08_THEEQ</name>
<dbReference type="VEuPathDB" id="PiroplasmaDB:BEWA_040650"/>
<reference evidence="8 9" key="1">
    <citation type="journal article" date="2012" name="BMC Genomics">
        <title>Comparative genomic analysis and phylogenetic position of Theileria equi.</title>
        <authorList>
            <person name="Kappmeyer L.S."/>
            <person name="Thiagarajan M."/>
            <person name="Herndon D.R."/>
            <person name="Ramsay J.D."/>
            <person name="Caler E."/>
            <person name="Djikeng A."/>
            <person name="Gillespie J.J."/>
            <person name="Lau A.O."/>
            <person name="Roalson E.H."/>
            <person name="Silva J.C."/>
            <person name="Silva M.G."/>
            <person name="Suarez C.E."/>
            <person name="Ueti M.W."/>
            <person name="Nene V.M."/>
            <person name="Mealey R.H."/>
            <person name="Knowles D.P."/>
            <person name="Brayton K.A."/>
        </authorList>
    </citation>
    <scope>NUCLEOTIDE SEQUENCE [LARGE SCALE GENOMIC DNA]</scope>
    <source>
        <strain evidence="8 9">WA</strain>
    </source>
</reference>
<comment type="subcellular location">
    <subcellularLocation>
        <location evidence="1">Endoplasmic reticulum membrane</location>
        <topology evidence="1">Multi-pass membrane protein</topology>
    </subcellularLocation>
</comment>
<dbReference type="GO" id="GO:0005789">
    <property type="term" value="C:endoplasmic reticulum membrane"/>
    <property type="evidence" value="ECO:0007669"/>
    <property type="project" value="UniProtKB-SubCell"/>
</dbReference>
<evidence type="ECO:0000313" key="9">
    <source>
        <dbReference type="Proteomes" id="UP000031512"/>
    </source>
</evidence>
<feature type="transmembrane region" description="Helical" evidence="6">
    <location>
        <begin position="45"/>
        <end position="64"/>
    </location>
</feature>
<protein>
    <submittedName>
        <fullName evidence="8">Membrane protein, putative</fullName>
    </submittedName>
</protein>
<dbReference type="RefSeq" id="XP_004833479.1">
    <property type="nucleotide sequence ID" value="XM_004833422.1"/>
</dbReference>
<keyword evidence="4 6" id="KW-1133">Transmembrane helix</keyword>
<dbReference type="Proteomes" id="UP000031512">
    <property type="component" value="Unassembled WGS sequence"/>
</dbReference>
<dbReference type="eggNOG" id="ENOG502QXNK">
    <property type="taxonomic scope" value="Eukaryota"/>
</dbReference>
<accession>L1LF08</accession>
<evidence type="ECO:0000256" key="4">
    <source>
        <dbReference type="ARBA" id="ARBA00022989"/>
    </source>
</evidence>
<feature type="transmembrane region" description="Helical" evidence="6">
    <location>
        <begin position="129"/>
        <end position="149"/>
    </location>
</feature>
<evidence type="ECO:0000256" key="5">
    <source>
        <dbReference type="ARBA" id="ARBA00023136"/>
    </source>
</evidence>
<evidence type="ECO:0000256" key="3">
    <source>
        <dbReference type="ARBA" id="ARBA00022824"/>
    </source>
</evidence>
<comment type="caution">
    <text evidence="8">The sequence shown here is derived from an EMBL/GenBank/DDBJ whole genome shotgun (WGS) entry which is preliminary data.</text>
</comment>
<dbReference type="Pfam" id="PF02453">
    <property type="entry name" value="Reticulon"/>
    <property type="match status" value="1"/>
</dbReference>
<dbReference type="OrthoDB" id="361762at2759"/>
<evidence type="ECO:0000259" key="7">
    <source>
        <dbReference type="Pfam" id="PF02453"/>
    </source>
</evidence>
<evidence type="ECO:0000256" key="2">
    <source>
        <dbReference type="ARBA" id="ARBA00022692"/>
    </source>
</evidence>
<keyword evidence="3" id="KW-0256">Endoplasmic reticulum</keyword>
<keyword evidence="2 6" id="KW-0812">Transmembrane</keyword>
<keyword evidence="5 6" id="KW-0472">Membrane</keyword>
<organism evidence="8 9">
    <name type="scientific">Theileria equi strain WA</name>
    <dbReference type="NCBI Taxonomy" id="1537102"/>
    <lineage>
        <taxon>Eukaryota</taxon>
        <taxon>Sar</taxon>
        <taxon>Alveolata</taxon>
        <taxon>Apicomplexa</taxon>
        <taxon>Aconoidasida</taxon>
        <taxon>Piroplasmida</taxon>
        <taxon>Theileriidae</taxon>
        <taxon>Theileria</taxon>
    </lineage>
</organism>
<evidence type="ECO:0000313" key="8">
    <source>
        <dbReference type="EMBL" id="EKX74027.1"/>
    </source>
</evidence>
<dbReference type="KEGG" id="beq:BEWA_040650"/>
<gene>
    <name evidence="8" type="ORF">BEWA_040650</name>
</gene>
<keyword evidence="9" id="KW-1185">Reference proteome</keyword>
<dbReference type="AlphaFoldDB" id="L1LF08"/>
<dbReference type="GeneID" id="15807475"/>
<evidence type="ECO:0000256" key="6">
    <source>
        <dbReference type="SAM" id="Phobius"/>
    </source>
</evidence>
<dbReference type="EMBL" id="ACOU01000002">
    <property type="protein sequence ID" value="EKX74027.1"/>
    <property type="molecule type" value="Genomic_DNA"/>
</dbReference>
<evidence type="ECO:0000256" key="1">
    <source>
        <dbReference type="ARBA" id="ARBA00004477"/>
    </source>
</evidence>
<feature type="transmembrane region" description="Helical" evidence="6">
    <location>
        <begin position="20"/>
        <end position="39"/>
    </location>
</feature>
<sequence length="188" mass="21041">MPSTSVHLDTDLQMRDCCKVLPAIFLVLSNVFCFSTLVFKTPPLLLLTNLLLVVIGSGGIVKLVRSPKGGEEASKKFLSPDTVDKISKALVTKINFVSNKAVDIIFWEDPIKSSYALAILYVSGLVTKILPTVLIVYTASWALFLYVYMHETLCNKVYPKCKPYVDKASSFLYNLYYSIPKLNEDKMI</sequence>
<dbReference type="InterPro" id="IPR003388">
    <property type="entry name" value="Reticulon"/>
</dbReference>